<keyword evidence="3" id="KW-1185">Reference proteome</keyword>
<evidence type="ECO:0000259" key="1">
    <source>
        <dbReference type="Pfam" id="PF06742"/>
    </source>
</evidence>
<dbReference type="Pfam" id="PF06742">
    <property type="entry name" value="DUF1214"/>
    <property type="match status" value="1"/>
</dbReference>
<dbReference type="InterPro" id="IPR037049">
    <property type="entry name" value="DUF1214_C_sf"/>
</dbReference>
<comment type="caution">
    <text evidence="2">The sequence shown here is derived from an EMBL/GenBank/DDBJ whole genome shotgun (WGS) entry which is preliminary data.</text>
</comment>
<proteinExistence type="predicted"/>
<gene>
    <name evidence="2" type="ORF">ACFPLB_05080</name>
</gene>
<dbReference type="Gene3D" id="2.60.120.600">
    <property type="entry name" value="Domain of unknown function DUF1214, C-terminal domain"/>
    <property type="match status" value="1"/>
</dbReference>
<organism evidence="2 3">
    <name type="scientific">Aquamicrobium segne</name>
    <dbReference type="NCBI Taxonomy" id="469547"/>
    <lineage>
        <taxon>Bacteria</taxon>
        <taxon>Pseudomonadati</taxon>
        <taxon>Pseudomonadota</taxon>
        <taxon>Alphaproteobacteria</taxon>
        <taxon>Hyphomicrobiales</taxon>
        <taxon>Phyllobacteriaceae</taxon>
        <taxon>Aquamicrobium</taxon>
    </lineage>
</organism>
<protein>
    <submittedName>
        <fullName evidence="2">DUF1214 domain-containing protein</fullName>
    </submittedName>
</protein>
<sequence>MLKKAALVLIVLFIAIGGGAASVWYALHTQKGVGAISVGPWTAFPDIGSVQADPYTNARIVREGVLALGRAEGLAFIAEYDSSGQPLLRQCSYRIEGQLPVARFWTLYAADQSLNVINTRKLRPAALHSHQVLRKPDNSVKITASSHPSPGNWLLTVGNGPLYFVLSFYDTPIANSTGLSDIAMPHIIRGNCNA</sequence>
<dbReference type="PIRSF" id="PIRSF009471">
    <property type="entry name" value="UCP009471"/>
    <property type="match status" value="1"/>
</dbReference>
<dbReference type="RefSeq" id="WP_378228260.1">
    <property type="nucleotide sequence ID" value="NZ_JBHSLL010000012.1"/>
</dbReference>
<evidence type="ECO:0000313" key="3">
    <source>
        <dbReference type="Proteomes" id="UP001596016"/>
    </source>
</evidence>
<name>A0ABW0GUP2_9HYPH</name>
<dbReference type="EMBL" id="JBHSLL010000012">
    <property type="protein sequence ID" value="MFC5385340.1"/>
    <property type="molecule type" value="Genomic_DNA"/>
</dbReference>
<dbReference type="SUPFAM" id="SSF160935">
    <property type="entry name" value="VPA0735-like"/>
    <property type="match status" value="1"/>
</dbReference>
<reference evidence="3" key="1">
    <citation type="journal article" date="2019" name="Int. J. Syst. Evol. Microbiol.">
        <title>The Global Catalogue of Microorganisms (GCM) 10K type strain sequencing project: providing services to taxonomists for standard genome sequencing and annotation.</title>
        <authorList>
            <consortium name="The Broad Institute Genomics Platform"/>
            <consortium name="The Broad Institute Genome Sequencing Center for Infectious Disease"/>
            <person name="Wu L."/>
            <person name="Ma J."/>
        </authorList>
    </citation>
    <scope>NUCLEOTIDE SEQUENCE [LARGE SCALE GENOMIC DNA]</scope>
    <source>
        <strain evidence="3">CGMCC 4.1415</strain>
    </source>
</reference>
<dbReference type="InterPro" id="IPR010621">
    <property type="entry name" value="DUF1214"/>
</dbReference>
<accession>A0ABW0GUP2</accession>
<evidence type="ECO:0000313" key="2">
    <source>
        <dbReference type="EMBL" id="MFC5385340.1"/>
    </source>
</evidence>
<dbReference type="InterPro" id="IPR012038">
    <property type="entry name" value="UCP009471"/>
</dbReference>
<feature type="domain" description="DUF1214" evidence="1">
    <location>
        <begin position="72"/>
        <end position="171"/>
    </location>
</feature>
<dbReference type="Proteomes" id="UP001596016">
    <property type="component" value="Unassembled WGS sequence"/>
</dbReference>